<dbReference type="PROSITE" id="PS50070">
    <property type="entry name" value="KRINGLE_2"/>
    <property type="match status" value="5"/>
</dbReference>
<evidence type="ECO:0000256" key="10">
    <source>
        <dbReference type="ARBA" id="ARBA00022696"/>
    </source>
</evidence>
<dbReference type="GO" id="GO:0035821">
    <property type="term" value="P:modulation of process of another organism"/>
    <property type="evidence" value="ECO:0007669"/>
    <property type="project" value="UniProtKB-ARBA"/>
</dbReference>
<dbReference type="OrthoDB" id="41905at2759"/>
<dbReference type="AlphaFoldDB" id="G1KBV2"/>
<dbReference type="InterPro" id="IPR009003">
    <property type="entry name" value="Peptidase_S1_PA"/>
</dbReference>
<comment type="subunit">
    <text evidence="20">Interacts with CSPG4 and AMOT. Interacts (via the Kringle domains) with HRG; the interaction tethers PLG to the cell surface and enhances its activation. Interacts (via Kringle 4 domain) with ADA; the interaction stimulates PLG activation when in complex with DPP4. Angiostatin: Interacts with ATP5F1A; the interaction inhibits most of the angiogenic effects of angiostatin.</text>
</comment>
<feature type="binding site" evidence="24">
    <location>
        <position position="430"/>
    </location>
    <ligand>
        <name>L-lysine</name>
        <dbReference type="ChEBI" id="CHEBI:32551"/>
    </ligand>
</feature>
<feature type="disulfide bond" evidence="25">
    <location>
        <begin position="275"/>
        <end position="352"/>
    </location>
</feature>
<sequence length="801" mass="89548">MGSYKDICLLLLFFCTVQGDILDSYVKTDGAWILGQNKKFYRTLNKEECAAKCEAETTFTCRSFLFALKDQQCITLADNTKSTVVFRRADVALFEKRIYLLECRRGNGHDYRGTESKTQGGVACQKWADKNPHVPNFSPESHPNESLEENYCRNPDDDEKGPWCYTTDPEKRYDYCSIPECEEQCMYCSGENYQGKISQTESGLQCQPWASQEPHAHGYIPTNFPEKNLRSNYCRNPDGEPRPWCFTTSPTKRWEFCNIPRCTTPAPVSIVERECLEGNGENYRGKISVTVSGKACQSWSAQTPHKHMRIPENYPCKGLEENYCRNPDGESRPWCYTTDSNTRWEYCDIANCNAPAVVTAAAPVLVPQAPAVEDCYEGTGTSYRGTMALTVSGKKCQAWSSMRPHSHSKTPSQFPNADLRNNYCRNPDGDMAPWCYTTDPHTRWEFCNLQKCANLVQQRPQSTTPTNLGSDCRSGKGEDYRGHIASTASGKTCQEWRSQTPHRHDSFTPQTHPRAGLEKNYCRNPDGDVNGPWCYTTDLSKAWDYCDVPKCPPPEYECGKPKYKPLNCIGRIVGGCVSNPHSWPWQISLRTSFNMHFCGGTLIDPEWVLTATHCLERSSRPSSYRVAAGLHTERASEASAQHRNVQRLFKEPSGADIALLKLSSPLLITDQVIPACLPPANSMVAGGSECYVTGWGETKGTGGDGLLKETGFPVIENKVCNRPELLNGRVRNSELCAGNVDGGTDSCQGDSGGPLVCSEQGKYVLQGVTSWGLGCAQPMKPGVYVRVSRFIPWMERTMKEN</sequence>
<dbReference type="MEROPS" id="S01.233"/>
<dbReference type="Gene3D" id="3.50.4.10">
    <property type="entry name" value="Hepatocyte Growth Factor"/>
    <property type="match status" value="1"/>
</dbReference>
<accession>G1KBV2</accession>
<dbReference type="InterPro" id="IPR000001">
    <property type="entry name" value="Kringle"/>
</dbReference>
<feature type="domain" description="Peptidase S1" evidence="28">
    <location>
        <begin position="572"/>
        <end position="799"/>
    </location>
</feature>
<name>G1KBV2_ANOCA</name>
<evidence type="ECO:0000256" key="7">
    <source>
        <dbReference type="ARBA" id="ARBA00022553"/>
    </source>
</evidence>
<dbReference type="GO" id="GO:0045445">
    <property type="term" value="P:myoblast differentiation"/>
    <property type="evidence" value="ECO:0007669"/>
    <property type="project" value="Ensembl"/>
</dbReference>
<dbReference type="SMART" id="SM00473">
    <property type="entry name" value="PAN_AP"/>
    <property type="match status" value="1"/>
</dbReference>
<feature type="disulfide bond" evidence="25">
    <location>
        <begin position="234"/>
        <end position="257"/>
    </location>
</feature>
<dbReference type="GO" id="GO:0004252">
    <property type="term" value="F:serine-type endopeptidase activity"/>
    <property type="evidence" value="ECO:0007669"/>
    <property type="project" value="UniProtKB-UniRule"/>
</dbReference>
<dbReference type="PRINTS" id="PR00722">
    <property type="entry name" value="CHYMOTRYPSIN"/>
</dbReference>
<dbReference type="GO" id="GO:0019900">
    <property type="term" value="F:kinase binding"/>
    <property type="evidence" value="ECO:0007669"/>
    <property type="project" value="Ensembl"/>
</dbReference>
<comment type="activity regulation">
    <text evidence="22">Converted into plasmin by plasminogen activators, both plasminogen and its activator being bound to fibrin.</text>
</comment>
<feature type="domain" description="Kringle" evidence="27">
    <location>
        <begin position="274"/>
        <end position="352"/>
    </location>
</feature>
<dbReference type="InParanoid" id="G1KBV2"/>
<dbReference type="GO" id="GO:0042730">
    <property type="term" value="P:fibrinolysis"/>
    <property type="evidence" value="ECO:0007669"/>
    <property type="project" value="UniProtKB-UniRule"/>
</dbReference>
<dbReference type="FunFam" id="3.50.4.10:FF:000027">
    <property type="entry name" value="Plasminogen"/>
    <property type="match status" value="1"/>
</dbReference>
<dbReference type="GO" id="GO:0009986">
    <property type="term" value="C:cell surface"/>
    <property type="evidence" value="ECO:0007669"/>
    <property type="project" value="Ensembl"/>
</dbReference>
<dbReference type="InterPro" id="IPR038178">
    <property type="entry name" value="Kringle_sf"/>
</dbReference>
<dbReference type="GO" id="GO:0016485">
    <property type="term" value="P:protein processing"/>
    <property type="evidence" value="ECO:0007669"/>
    <property type="project" value="Ensembl"/>
</dbReference>
<evidence type="ECO:0000256" key="3">
    <source>
        <dbReference type="ARBA" id="ARBA00009228"/>
    </source>
</evidence>
<evidence type="ECO:0000256" key="1">
    <source>
        <dbReference type="ARBA" id="ARBA00000717"/>
    </source>
</evidence>
<dbReference type="GeneTree" id="ENSGT00940000155208"/>
<evidence type="ECO:0000256" key="23">
    <source>
        <dbReference type="PIRSR" id="PIRSR001150-1"/>
    </source>
</evidence>
<dbReference type="eggNOG" id="ENOG502QVNP">
    <property type="taxonomic scope" value="Eukaryota"/>
</dbReference>
<keyword evidence="7" id="KW-0597">Phosphoprotein</keyword>
<evidence type="ECO:0000256" key="15">
    <source>
        <dbReference type="ARBA" id="ARBA00023084"/>
    </source>
</evidence>
<dbReference type="PANTHER" id="PTHR24261:SF13">
    <property type="entry name" value="PLASMINOGEN"/>
    <property type="match status" value="1"/>
</dbReference>
<dbReference type="SMART" id="SM00020">
    <property type="entry name" value="Tryp_SPc"/>
    <property type="match status" value="1"/>
</dbReference>
<feature type="disulfide bond" evidence="25">
    <location>
        <begin position="206"/>
        <end position="245"/>
    </location>
</feature>
<feature type="disulfide bond" evidence="25">
    <location>
        <begin position="396"/>
        <end position="435"/>
    </location>
</feature>
<feature type="disulfide bond" evidence="25">
    <location>
        <begin position="375"/>
        <end position="452"/>
    </location>
</feature>
<evidence type="ECO:0000313" key="31">
    <source>
        <dbReference type="Proteomes" id="UP000001646"/>
    </source>
</evidence>
<comment type="caution">
    <text evidence="25">Lacks conserved residue(s) required for the propagation of feature annotation.</text>
</comment>
<keyword evidence="18 25" id="KW-1015">Disulfide bond</keyword>
<keyword evidence="16" id="KW-0865">Zymogen</keyword>
<dbReference type="CDD" id="cd01099">
    <property type="entry name" value="PAN_AP_HGF"/>
    <property type="match status" value="1"/>
</dbReference>
<feature type="domain" description="Kringle" evidence="27">
    <location>
        <begin position="102"/>
        <end position="181"/>
    </location>
</feature>
<feature type="active site" description="Charge relay system" evidence="23">
    <location>
        <position position="751"/>
    </location>
</feature>
<dbReference type="SUPFAM" id="SSF57414">
    <property type="entry name" value="Hairpin loop containing domain-like"/>
    <property type="match status" value="1"/>
</dbReference>
<feature type="active site" description="Charge relay system" evidence="23">
    <location>
        <position position="613"/>
    </location>
</feature>
<comment type="catalytic activity">
    <reaction evidence="1 22">
        <text>Preferential cleavage: Lys-|-Xaa &gt; Arg-|-Xaa, higher selectivity than trypsin. Converts fibrin into soluble products.</text>
        <dbReference type="EC" id="3.4.21.7"/>
    </reaction>
</comment>
<dbReference type="Ensembl" id="ENSACAT00000003385.4">
    <property type="protein sequence ID" value="ENSACAP00000003302.3"/>
    <property type="gene ID" value="ENSACAG00000003225.4"/>
</dbReference>
<dbReference type="InterPro" id="IPR018114">
    <property type="entry name" value="TRYPSIN_HIS"/>
</dbReference>
<feature type="disulfide bond" evidence="25">
    <location>
        <begin position="424"/>
        <end position="447"/>
    </location>
</feature>
<feature type="disulfide bond" evidence="25">
    <location>
        <begin position="324"/>
        <end position="347"/>
    </location>
</feature>
<evidence type="ECO:0000256" key="18">
    <source>
        <dbReference type="ARBA" id="ARBA00023157"/>
    </source>
</evidence>
<comment type="similarity">
    <text evidence="3">Belongs to the peptidase S1 family. Snake venom subfamily.</text>
</comment>
<proteinExistence type="inferred from homology"/>
<dbReference type="CDD" id="cd00190">
    <property type="entry name" value="Tryp_SPc"/>
    <property type="match status" value="1"/>
</dbReference>
<dbReference type="FunFam" id="2.40.20.10:FF:000002">
    <property type="entry name" value="Hepatocyte growth factor"/>
    <property type="match status" value="1"/>
</dbReference>
<evidence type="ECO:0000256" key="6">
    <source>
        <dbReference type="ARBA" id="ARBA00022525"/>
    </source>
</evidence>
<feature type="disulfide bond" evidence="25">
    <location>
        <begin position="185"/>
        <end position="262"/>
    </location>
</feature>
<comment type="function">
    <text evidence="21">Plasmin dissolves the fibrin of blood clots and acts as a proteolytic factor in a variety of other processes including embryonic development, tissue remodeling, tumor invasion, and inflammation. In ovulation, weakens the walls of the Graafian follicle. It activates the urokinase-type plasminogen activator, collagenases and several complement zymogens, such as C1, C4 and C5. Cleavage of fibronectin and laminin leads to cell detachment and apoptosis. Also cleaves fibrin, thrombospondin and von Willebrand factor. Its role in tissue remodeling and tumor invasion may be modulated by CSPG4. Binds to cells.</text>
</comment>
<dbReference type="GO" id="GO:0042246">
    <property type="term" value="P:tissue regeneration"/>
    <property type="evidence" value="ECO:0007669"/>
    <property type="project" value="Ensembl"/>
</dbReference>
<keyword evidence="19 22" id="KW-0280">Fibrinolysis</keyword>
<dbReference type="SUPFAM" id="SSF50494">
    <property type="entry name" value="Trypsin-like serine proteases"/>
    <property type="match status" value="1"/>
</dbReference>
<dbReference type="PIRSF" id="PIRSF001150">
    <property type="entry name" value="Plasmin"/>
    <property type="match status" value="1"/>
</dbReference>
<dbReference type="FunFam" id="2.40.10.10:FF:000003">
    <property type="entry name" value="Transmembrane serine protease 3"/>
    <property type="match status" value="1"/>
</dbReference>
<dbReference type="SMART" id="SM00130">
    <property type="entry name" value="KR"/>
    <property type="match status" value="5"/>
</dbReference>
<keyword evidence="6 22" id="KW-0964">Secreted</keyword>
<keyword evidence="31" id="KW-1185">Reference proteome</keyword>
<dbReference type="GO" id="GO:0005102">
    <property type="term" value="F:signaling receptor binding"/>
    <property type="evidence" value="ECO:0000318"/>
    <property type="project" value="GO_Central"/>
</dbReference>
<dbReference type="GO" id="GO:0098685">
    <property type="term" value="C:Schaffer collateral - CA1 synapse"/>
    <property type="evidence" value="ECO:0007669"/>
    <property type="project" value="Ensembl"/>
</dbReference>
<dbReference type="CTD" id="5340"/>
<evidence type="ECO:0000256" key="24">
    <source>
        <dbReference type="PIRSR" id="PIRSR001150-2"/>
    </source>
</evidence>
<dbReference type="InterPro" id="IPR003609">
    <property type="entry name" value="Pan_app"/>
</dbReference>
<dbReference type="GeneID" id="100554661"/>
<dbReference type="FunCoup" id="G1KBV2">
    <property type="interactions" value="173"/>
</dbReference>
<evidence type="ECO:0000259" key="28">
    <source>
        <dbReference type="PROSITE" id="PS50240"/>
    </source>
</evidence>
<dbReference type="InterPro" id="IPR013806">
    <property type="entry name" value="Kringle-like"/>
</dbReference>
<keyword evidence="12" id="KW-0677">Repeat</keyword>
<dbReference type="InterPro" id="IPR023317">
    <property type="entry name" value="Pept_S1A_plasmin"/>
</dbReference>
<dbReference type="STRING" id="28377.ENSACAP00000003302"/>
<feature type="domain" description="Kringle" evidence="27">
    <location>
        <begin position="374"/>
        <end position="452"/>
    </location>
</feature>
<dbReference type="PRINTS" id="PR00018">
    <property type="entry name" value="KRINGLE"/>
</dbReference>
<dbReference type="InterPro" id="IPR043504">
    <property type="entry name" value="Peptidase_S1_PA_chymotrypsin"/>
</dbReference>
<dbReference type="Gene3D" id="2.40.20.10">
    <property type="entry name" value="Plasminogen Kringle 4"/>
    <property type="match status" value="5"/>
</dbReference>
<evidence type="ECO:0000256" key="2">
    <source>
        <dbReference type="ARBA" id="ARBA00004613"/>
    </source>
</evidence>
<evidence type="ECO:0000256" key="19">
    <source>
        <dbReference type="ARBA" id="ARBA00023281"/>
    </source>
</evidence>
<dbReference type="CDD" id="cd00108">
    <property type="entry name" value="KR"/>
    <property type="match status" value="5"/>
</dbReference>
<dbReference type="PROSITE" id="PS00021">
    <property type="entry name" value="KRINGLE_1"/>
    <property type="match status" value="5"/>
</dbReference>
<dbReference type="EC" id="3.4.21.7" evidence="4 22"/>
<evidence type="ECO:0000256" key="13">
    <source>
        <dbReference type="ARBA" id="ARBA00022801"/>
    </source>
</evidence>
<dbReference type="GO" id="GO:0007596">
    <property type="term" value="P:blood coagulation"/>
    <property type="evidence" value="ECO:0007669"/>
    <property type="project" value="UniProtKB-UniRule"/>
</dbReference>
<evidence type="ECO:0000256" key="21">
    <source>
        <dbReference type="ARBA" id="ARBA00093290"/>
    </source>
</evidence>
<dbReference type="InterPro" id="IPR018056">
    <property type="entry name" value="Kringle_CS"/>
</dbReference>
<feature type="disulfide bond" evidence="25">
    <location>
        <begin position="296"/>
        <end position="335"/>
    </location>
</feature>
<reference evidence="30" key="3">
    <citation type="submission" date="2025-09" db="UniProtKB">
        <authorList>
            <consortium name="Ensembl"/>
        </authorList>
    </citation>
    <scope>IDENTIFICATION</scope>
</reference>
<feature type="binding site" evidence="24">
    <location>
        <position position="172"/>
    </location>
    <ligand>
        <name>L-lysine</name>
        <dbReference type="ChEBI" id="CHEBI:32551"/>
    </ligand>
</feature>
<dbReference type="PROSITE" id="PS00134">
    <property type="entry name" value="TRYPSIN_HIS"/>
    <property type="match status" value="1"/>
</dbReference>
<dbReference type="Pfam" id="PF00024">
    <property type="entry name" value="PAN_1"/>
    <property type="match status" value="1"/>
</dbReference>
<evidence type="ECO:0000259" key="27">
    <source>
        <dbReference type="PROSITE" id="PS50070"/>
    </source>
</evidence>
<comment type="similarity">
    <text evidence="22">Belongs to the peptidase S1 family. Plasminogen subfamily.</text>
</comment>
<keyword evidence="8 25" id="KW-0420">Kringle</keyword>
<evidence type="ECO:0000256" key="8">
    <source>
        <dbReference type="ARBA" id="ARBA00022572"/>
    </source>
</evidence>
<evidence type="ECO:0000256" key="5">
    <source>
        <dbReference type="ARBA" id="ARBA00020043"/>
    </source>
</evidence>
<dbReference type="PROSITE" id="PS50948">
    <property type="entry name" value="PAN"/>
    <property type="match status" value="1"/>
</dbReference>
<feature type="active site" description="Charge relay system" evidence="23">
    <location>
        <position position="656"/>
    </location>
</feature>
<evidence type="ECO:0000313" key="30">
    <source>
        <dbReference type="Ensembl" id="ENSACAP00000003302.3"/>
    </source>
</evidence>
<dbReference type="InterPro" id="IPR033116">
    <property type="entry name" value="TRYPSIN_SER"/>
</dbReference>
<evidence type="ECO:0000256" key="22">
    <source>
        <dbReference type="PIRNR" id="PIRNR001150"/>
    </source>
</evidence>
<feature type="domain" description="Kringle" evidence="27">
    <location>
        <begin position="184"/>
        <end position="262"/>
    </location>
</feature>
<keyword evidence="10 22" id="KW-0356">Hemostasis</keyword>
<dbReference type="InterPro" id="IPR001254">
    <property type="entry name" value="Trypsin_dom"/>
</dbReference>
<keyword evidence="11 26" id="KW-0732">Signal</keyword>
<dbReference type="GO" id="GO:0046716">
    <property type="term" value="P:muscle cell cellular homeostasis"/>
    <property type="evidence" value="ECO:0007669"/>
    <property type="project" value="Ensembl"/>
</dbReference>
<feature type="chain" id="PRO_5003413345" description="Plasminogen" evidence="26">
    <location>
        <begin position="20"/>
        <end position="801"/>
    </location>
</feature>
<protein>
    <recommendedName>
        <fullName evidence="5 22">Plasminogen</fullName>
        <ecNumber evidence="4 22">3.4.21.7</ecNumber>
    </recommendedName>
</protein>
<evidence type="ECO:0000256" key="14">
    <source>
        <dbReference type="ARBA" id="ARBA00022825"/>
    </source>
</evidence>
<reference evidence="30" key="2">
    <citation type="submission" date="2025-08" db="UniProtKB">
        <authorList>
            <consortium name="Ensembl"/>
        </authorList>
    </citation>
    <scope>IDENTIFICATION</scope>
</reference>
<reference evidence="30 31" key="1">
    <citation type="submission" date="2009-12" db="EMBL/GenBank/DDBJ databases">
        <title>The Genome Sequence of Anolis carolinensis (Green Anole Lizard).</title>
        <authorList>
            <consortium name="The Genome Sequencing Platform"/>
            <person name="Di Palma F."/>
            <person name="Alfoldi J."/>
            <person name="Heiman D."/>
            <person name="Young S."/>
            <person name="Grabherr M."/>
            <person name="Johnson J."/>
            <person name="Lander E.S."/>
            <person name="Lindblad-Toh K."/>
        </authorList>
    </citation>
    <scope>NUCLEOTIDE SEQUENCE [LARGE SCALE GENOMIC DNA]</scope>
    <source>
        <strain evidence="30 31">JBL SC #1</strain>
    </source>
</reference>
<dbReference type="PROSITE" id="PS50240">
    <property type="entry name" value="TRYPSIN_DOM"/>
    <property type="match status" value="1"/>
</dbReference>
<evidence type="ECO:0000256" key="26">
    <source>
        <dbReference type="SAM" id="SignalP"/>
    </source>
</evidence>
<dbReference type="Proteomes" id="UP000001646">
    <property type="component" value="Chromosome 1"/>
</dbReference>
<dbReference type="Gene3D" id="2.40.10.10">
    <property type="entry name" value="Trypsin-like serine proteases"/>
    <property type="match status" value="1"/>
</dbReference>
<feature type="domain" description="Apple" evidence="29">
    <location>
        <begin position="15"/>
        <end position="98"/>
    </location>
</feature>
<dbReference type="GO" id="GO:0099183">
    <property type="term" value="P:trans-synaptic signaling by BDNF, modulating synaptic transmission"/>
    <property type="evidence" value="ECO:0007669"/>
    <property type="project" value="Ensembl"/>
</dbReference>
<dbReference type="FunFam" id="2.40.20.10:FF:000004">
    <property type="entry name" value="Hepatocyte growth factor"/>
    <property type="match status" value="1"/>
</dbReference>
<dbReference type="PANTHER" id="PTHR24261">
    <property type="entry name" value="PLASMINOGEN-RELATED"/>
    <property type="match status" value="1"/>
</dbReference>
<feature type="binding site" evidence="24">
    <location>
        <position position="443"/>
    </location>
    <ligand>
        <name>L-lysine</name>
        <dbReference type="ChEBI" id="CHEBI:32551"/>
    </ligand>
</feature>
<keyword evidence="17 22" id="KW-0797">Tissue remodeling</keyword>
<gene>
    <name evidence="30" type="primary">plg</name>
</gene>
<dbReference type="HOGENOM" id="CLU_017565_0_0_1"/>
<dbReference type="GO" id="GO:0071674">
    <property type="term" value="P:mononuclear cell migration"/>
    <property type="evidence" value="ECO:0007669"/>
    <property type="project" value="Ensembl"/>
</dbReference>
<evidence type="ECO:0000256" key="17">
    <source>
        <dbReference type="ARBA" id="ARBA00023148"/>
    </source>
</evidence>
<dbReference type="GO" id="GO:0098978">
    <property type="term" value="C:glutamatergic synapse"/>
    <property type="evidence" value="ECO:0007669"/>
    <property type="project" value="Ensembl"/>
</dbReference>
<evidence type="ECO:0000256" key="12">
    <source>
        <dbReference type="ARBA" id="ARBA00022737"/>
    </source>
</evidence>
<dbReference type="KEGG" id="acs:100554661"/>
<dbReference type="GO" id="GO:0005615">
    <property type="term" value="C:extracellular space"/>
    <property type="evidence" value="ECO:0000318"/>
    <property type="project" value="GO_Central"/>
</dbReference>
<evidence type="ECO:0000256" key="16">
    <source>
        <dbReference type="ARBA" id="ARBA00023145"/>
    </source>
</evidence>
<dbReference type="SUPFAM" id="SSF57440">
    <property type="entry name" value="Kringle-like"/>
    <property type="match status" value="5"/>
</dbReference>
<keyword evidence="14 22" id="KW-0720">Serine protease</keyword>
<evidence type="ECO:0000256" key="4">
    <source>
        <dbReference type="ARBA" id="ARBA00012184"/>
    </source>
</evidence>
<feature type="domain" description="Kringle" evidence="27">
    <location>
        <begin position="471"/>
        <end position="551"/>
    </location>
</feature>
<comment type="subcellular location">
    <subcellularLocation>
        <location evidence="2 22">Secreted</location>
    </subcellularLocation>
</comment>
<organism evidence="30 31">
    <name type="scientific">Anolis carolinensis</name>
    <name type="common">Green anole</name>
    <name type="synonym">American chameleon</name>
    <dbReference type="NCBI Taxonomy" id="28377"/>
    <lineage>
        <taxon>Eukaryota</taxon>
        <taxon>Metazoa</taxon>
        <taxon>Chordata</taxon>
        <taxon>Craniata</taxon>
        <taxon>Vertebrata</taxon>
        <taxon>Euteleostomi</taxon>
        <taxon>Lepidosauria</taxon>
        <taxon>Squamata</taxon>
        <taxon>Bifurcata</taxon>
        <taxon>Unidentata</taxon>
        <taxon>Episquamata</taxon>
        <taxon>Toxicofera</taxon>
        <taxon>Iguania</taxon>
        <taxon>Dactyloidae</taxon>
        <taxon>Anolis</taxon>
    </lineage>
</organism>
<comment type="function">
    <text evidence="22">Plasmin dissolves the fibrin of blood clots and acts as a proteolytic factor in a variety of other processes including embryonic development, tissue remodeling, tumor invasion, and inflammation. In ovulation, weakens the walls of the Graafian follicle. It activates the urokinase-type plasminogen activator, collagenases and several complement zymogens, such as C1 and C5. Cleavage of fibronectin and laminin leads to cell detachment and apoptosis. Also cleaves fibrin, thrombospondin and von Willebrand factor. Its role in tissue remodeling and tumor invasion may be modulated by CSPG4. Binds to cells.</text>
</comment>
<dbReference type="GO" id="GO:0004175">
    <property type="term" value="F:endopeptidase activity"/>
    <property type="evidence" value="ECO:0000318"/>
    <property type="project" value="GO_Central"/>
</dbReference>
<dbReference type="Bgee" id="ENSACAG00000003225">
    <property type="expression patterns" value="Expressed in liver and 5 other cell types or tissues"/>
</dbReference>
<dbReference type="InterPro" id="IPR001314">
    <property type="entry name" value="Peptidase_S1A"/>
</dbReference>
<evidence type="ECO:0000256" key="20">
    <source>
        <dbReference type="ARBA" id="ARBA00038571"/>
    </source>
</evidence>
<keyword evidence="15 22" id="KW-0094">Blood coagulation</keyword>
<evidence type="ECO:0000259" key="29">
    <source>
        <dbReference type="PROSITE" id="PS50948"/>
    </source>
</evidence>
<dbReference type="PROSITE" id="PS00135">
    <property type="entry name" value="TRYPSIN_SER"/>
    <property type="match status" value="1"/>
</dbReference>
<dbReference type="Pfam" id="PF00051">
    <property type="entry name" value="Kringle"/>
    <property type="match status" value="5"/>
</dbReference>
<feature type="signal peptide" evidence="26">
    <location>
        <begin position="1"/>
        <end position="19"/>
    </location>
</feature>
<dbReference type="FunFam" id="2.40.20.10:FF:000025">
    <property type="entry name" value="Plasminogen"/>
    <property type="match status" value="2"/>
</dbReference>
<dbReference type="FunFam" id="2.40.20.10:FF:000011">
    <property type="entry name" value="Plasminogen"/>
    <property type="match status" value="1"/>
</dbReference>
<feature type="binding site" evidence="24">
    <location>
        <position position="158"/>
    </location>
    <ligand>
        <name>L-lysine</name>
        <dbReference type="ChEBI" id="CHEBI:32551"/>
    </ligand>
</feature>
<dbReference type="GO" id="GO:0006508">
    <property type="term" value="P:proteolysis"/>
    <property type="evidence" value="ECO:0000318"/>
    <property type="project" value="GO_Central"/>
</dbReference>
<evidence type="ECO:0000256" key="25">
    <source>
        <dbReference type="PROSITE-ProRule" id="PRU00121"/>
    </source>
</evidence>
<evidence type="ECO:0000256" key="9">
    <source>
        <dbReference type="ARBA" id="ARBA00022670"/>
    </source>
</evidence>
<keyword evidence="9 22" id="KW-0645">Protease</keyword>
<dbReference type="GO" id="GO:0048771">
    <property type="term" value="P:tissue remodeling"/>
    <property type="evidence" value="ECO:0007669"/>
    <property type="project" value="UniProtKB-UniRule"/>
</dbReference>
<dbReference type="Pfam" id="PF00089">
    <property type="entry name" value="Trypsin"/>
    <property type="match status" value="1"/>
</dbReference>
<dbReference type="InterPro" id="IPR050759">
    <property type="entry name" value="Serine_protease_kringle"/>
</dbReference>
<evidence type="ECO:0000256" key="11">
    <source>
        <dbReference type="ARBA" id="ARBA00022729"/>
    </source>
</evidence>
<keyword evidence="13 22" id="KW-0378">Hydrolase</keyword>